<feature type="transmembrane region" description="Helical" evidence="2">
    <location>
        <begin position="265"/>
        <end position="286"/>
    </location>
</feature>
<sequence>MGIENNSNVTETLTICISKRIYVVHIAFDSARSSVEQVQPEAAKLPARDLIRDRTHDSIIVTDGAIVCVDNVLNAHEHSKDGDELTSFLGRSSVLCDQMESVAANNSQTLNVSLEDHLVDVLRPLLTLLPTPLAVQLTPLLSTTSSLQSTGACTSRTIPYALLDAISRWARSPDGESALRAHVSPLSPQDYTMIALLAGARTSPERKFPAIMGKQSLGLDHDLKKELSDRRAVTAVINALLSIGGSGVATWWAAERLGWRDEWKVLLALCVAIVVAASEGALYVIWSSRPSHRRPLAFGGGPSPPSLHLSKRTDETDGDSASANSMPADALPETISAATTAHSQTDRSAGLRERTSVATHAHKG</sequence>
<evidence type="ECO:0000313" key="4">
    <source>
        <dbReference type="Proteomes" id="UP000092993"/>
    </source>
</evidence>
<evidence type="ECO:0000313" key="3">
    <source>
        <dbReference type="EMBL" id="OBZ74213.1"/>
    </source>
</evidence>
<evidence type="ECO:0000256" key="1">
    <source>
        <dbReference type="SAM" id="MobiDB-lite"/>
    </source>
</evidence>
<accession>A0A1C7MBC7</accession>
<protein>
    <submittedName>
        <fullName evidence="3">Uncharacterized protein</fullName>
    </submittedName>
</protein>
<name>A0A1C7MBC7_GRIFR</name>
<keyword evidence="2" id="KW-0812">Transmembrane</keyword>
<keyword evidence="2" id="KW-1133">Transmembrane helix</keyword>
<feature type="region of interest" description="Disordered" evidence="1">
    <location>
        <begin position="296"/>
        <end position="364"/>
    </location>
</feature>
<evidence type="ECO:0000256" key="2">
    <source>
        <dbReference type="SAM" id="Phobius"/>
    </source>
</evidence>
<comment type="caution">
    <text evidence="3">The sequence shown here is derived from an EMBL/GenBank/DDBJ whole genome shotgun (WGS) entry which is preliminary data.</text>
</comment>
<feature type="compositionally biased region" description="Polar residues" evidence="1">
    <location>
        <begin position="336"/>
        <end position="347"/>
    </location>
</feature>
<dbReference type="GO" id="GO:0070072">
    <property type="term" value="P:vacuolar proton-transporting V-type ATPase complex assembly"/>
    <property type="evidence" value="ECO:0007669"/>
    <property type="project" value="InterPro"/>
</dbReference>
<organism evidence="3 4">
    <name type="scientific">Grifola frondosa</name>
    <name type="common">Maitake</name>
    <name type="synonym">Polyporus frondosus</name>
    <dbReference type="NCBI Taxonomy" id="5627"/>
    <lineage>
        <taxon>Eukaryota</taxon>
        <taxon>Fungi</taxon>
        <taxon>Dikarya</taxon>
        <taxon>Basidiomycota</taxon>
        <taxon>Agaricomycotina</taxon>
        <taxon>Agaricomycetes</taxon>
        <taxon>Polyporales</taxon>
        <taxon>Grifolaceae</taxon>
        <taxon>Grifola</taxon>
    </lineage>
</organism>
<dbReference type="OrthoDB" id="3193718at2759"/>
<reference evidence="3 4" key="1">
    <citation type="submission" date="2016-03" db="EMBL/GenBank/DDBJ databases">
        <title>Whole genome sequencing of Grifola frondosa 9006-11.</title>
        <authorList>
            <person name="Min B."/>
            <person name="Park H."/>
            <person name="Kim J.-G."/>
            <person name="Cho H."/>
            <person name="Oh Y.-L."/>
            <person name="Kong W.-S."/>
            <person name="Choi I.-G."/>
        </authorList>
    </citation>
    <scope>NUCLEOTIDE SEQUENCE [LARGE SCALE GENOMIC DNA]</scope>
    <source>
        <strain evidence="3 4">9006-11</strain>
    </source>
</reference>
<feature type="transmembrane region" description="Helical" evidence="2">
    <location>
        <begin position="232"/>
        <end position="253"/>
    </location>
</feature>
<dbReference type="AlphaFoldDB" id="A0A1C7MBC7"/>
<proteinExistence type="predicted"/>
<keyword evidence="4" id="KW-1185">Reference proteome</keyword>
<dbReference type="Pfam" id="PF11712">
    <property type="entry name" value="Vma12"/>
    <property type="match status" value="1"/>
</dbReference>
<gene>
    <name evidence="3" type="ORF">A0H81_05857</name>
</gene>
<dbReference type="Proteomes" id="UP000092993">
    <property type="component" value="Unassembled WGS sequence"/>
</dbReference>
<dbReference type="InterPro" id="IPR021013">
    <property type="entry name" value="ATPase_Vma12"/>
</dbReference>
<keyword evidence="2" id="KW-0472">Membrane</keyword>
<dbReference type="EMBL" id="LUGG01000006">
    <property type="protein sequence ID" value="OBZ74213.1"/>
    <property type="molecule type" value="Genomic_DNA"/>
</dbReference>